<comment type="cofactor">
    <cofactor evidence="1">
        <name>Cu(2+)</name>
        <dbReference type="ChEBI" id="CHEBI:29036"/>
    </cofactor>
</comment>
<dbReference type="Gene3D" id="2.60.310.20">
    <property type="match status" value="1"/>
</dbReference>
<name>N1J8Z1_BLUG1</name>
<evidence type="ECO:0000313" key="8">
    <source>
        <dbReference type="Proteomes" id="UP000015441"/>
    </source>
</evidence>
<dbReference type="InterPro" id="IPR008922">
    <property type="entry name" value="Di-copper_centre_dom_sf"/>
</dbReference>
<evidence type="ECO:0000256" key="1">
    <source>
        <dbReference type="ARBA" id="ARBA00001973"/>
    </source>
</evidence>
<dbReference type="SUPFAM" id="SSF48056">
    <property type="entry name" value="Di-copper centre-containing domain"/>
    <property type="match status" value="1"/>
</dbReference>
<evidence type="ECO:0000259" key="6">
    <source>
        <dbReference type="PROSITE" id="PS00498"/>
    </source>
</evidence>
<dbReference type="Proteomes" id="UP000015441">
    <property type="component" value="Unassembled WGS sequence"/>
</dbReference>
<dbReference type="OrthoDB" id="6132182at2759"/>
<protein>
    <submittedName>
        <fullName evidence="7">Tyrosinase superfamily protein</fullName>
    </submittedName>
</protein>
<dbReference type="InParanoid" id="N1J8Z1"/>
<evidence type="ECO:0000256" key="5">
    <source>
        <dbReference type="SAM" id="SignalP"/>
    </source>
</evidence>
<dbReference type="Gene3D" id="1.10.1280.10">
    <property type="entry name" value="Di-copper center containing domain from catechol oxidase"/>
    <property type="match status" value="1"/>
</dbReference>
<reference evidence="7 8" key="1">
    <citation type="journal article" date="2010" name="Science">
        <title>Genome expansion and gene loss in powdery mildew fungi reveal tradeoffs in extreme parasitism.</title>
        <authorList>
            <person name="Spanu P.D."/>
            <person name="Abbott J.C."/>
            <person name="Amselem J."/>
            <person name="Burgis T.A."/>
            <person name="Soanes D.M."/>
            <person name="Stueber K."/>
            <person name="Ver Loren van Themaat E."/>
            <person name="Brown J.K.M."/>
            <person name="Butcher S.A."/>
            <person name="Gurr S.J."/>
            <person name="Lebrun M.-H."/>
            <person name="Ridout C.J."/>
            <person name="Schulze-Lefert P."/>
            <person name="Talbot N.J."/>
            <person name="Ahmadinejad N."/>
            <person name="Ametz C."/>
            <person name="Barton G.R."/>
            <person name="Benjdia M."/>
            <person name="Bidzinski P."/>
            <person name="Bindschedler L.V."/>
            <person name="Both M."/>
            <person name="Brewer M.T."/>
            <person name="Cadle-Davidson L."/>
            <person name="Cadle-Davidson M.M."/>
            <person name="Collemare J."/>
            <person name="Cramer R."/>
            <person name="Frenkel O."/>
            <person name="Godfrey D."/>
            <person name="Harriman J."/>
            <person name="Hoede C."/>
            <person name="King B.C."/>
            <person name="Klages S."/>
            <person name="Kleemann J."/>
            <person name="Knoll D."/>
            <person name="Koti P.S."/>
            <person name="Kreplak J."/>
            <person name="Lopez-Ruiz F.J."/>
            <person name="Lu X."/>
            <person name="Maekawa T."/>
            <person name="Mahanil S."/>
            <person name="Micali C."/>
            <person name="Milgroom M.G."/>
            <person name="Montana G."/>
            <person name="Noir S."/>
            <person name="O'Connell R.J."/>
            <person name="Oberhaensli S."/>
            <person name="Parlange F."/>
            <person name="Pedersen C."/>
            <person name="Quesneville H."/>
            <person name="Reinhardt R."/>
            <person name="Rott M."/>
            <person name="Sacristan S."/>
            <person name="Schmidt S.M."/>
            <person name="Schoen M."/>
            <person name="Skamnioti P."/>
            <person name="Sommer H."/>
            <person name="Stephens A."/>
            <person name="Takahara H."/>
            <person name="Thordal-Christensen H."/>
            <person name="Vigouroux M."/>
            <person name="Wessling R."/>
            <person name="Wicker T."/>
            <person name="Panstruga R."/>
        </authorList>
    </citation>
    <scope>NUCLEOTIDE SEQUENCE [LARGE SCALE GENOMIC DNA]</scope>
    <source>
        <strain evidence="7">DH14</strain>
    </source>
</reference>
<keyword evidence="5" id="KW-0732">Signal</keyword>
<comment type="caution">
    <text evidence="7">The sequence shown here is derived from an EMBL/GenBank/DDBJ whole genome shotgun (WGS) entry which is preliminary data.</text>
</comment>
<feature type="signal peptide" evidence="5">
    <location>
        <begin position="1"/>
        <end position="18"/>
    </location>
</feature>
<keyword evidence="2" id="KW-0479">Metal-binding</keyword>
<dbReference type="AlphaFoldDB" id="N1J8Z1"/>
<dbReference type="GO" id="GO:0004497">
    <property type="term" value="F:monooxygenase activity"/>
    <property type="evidence" value="ECO:0007669"/>
    <property type="project" value="UniProtKB-KW"/>
</dbReference>
<dbReference type="InterPro" id="IPR002227">
    <property type="entry name" value="Tyrosinase_Cu-bd"/>
</dbReference>
<keyword evidence="3" id="KW-0560">Oxidoreductase</keyword>
<dbReference type="Pfam" id="PF00264">
    <property type="entry name" value="Tyrosinase"/>
    <property type="match status" value="1"/>
</dbReference>
<dbReference type="STRING" id="546991.N1J8Z1"/>
<sequence length="617" mass="69182">MLHNLGAILLYALPLISSAKISRAPRQSLPSYNYNGTGSSIDARQIPSIVVNTRDLGGQGPNGTLPLRLEIRELMKNPEMWTLYILGLDRMQNMDQNELLSWYQIGGIHGSPHTPYDGVQPTPGNEYLGYCTHVSQLFATWHRAYLALFEQSLYGIIKSIANAYPEGPNRDKYVNAASNFRIPYWDWATSQSIGDHTQPHDFGMIPNIKVDGPAGIQMISNPLYSYKFHPLNTTDFKDDPFNKYPATMRYPTGATASASSQNNIFEQTFDSIKDNVKSRVYALLTNYHDYVGFSNNGYREDAPPNEQDSLESIHNLIHNLIGGDGHMTYIDYSAFDPYFFLHHTTIDRAFALWQVLNPDSYLIPLPAVSKSYTIAIGDIQDVNSPLTPFFKDTSGNFWTSADLRDTRDMGYNYPETWNPDPAVRRRDVITAVNKLYGPGASNPKMSIDALSISESGKYREWVANIQMYNHGLGAPYSVYIFLGPSNPDPKAWTFDPNLAGLHATFVRSVTHSKDFEPQNSLIVTAAIPLTQALIDHIGRGELDSLSVEDVTPWLEENLHYRVSLLNSTEVSGSSVPGLKVFVASAEVKLPTEEAEMPVWGEMRQHMQVVEACRIEKF</sequence>
<evidence type="ECO:0000256" key="3">
    <source>
        <dbReference type="ARBA" id="ARBA00023002"/>
    </source>
</evidence>
<keyword evidence="8" id="KW-1185">Reference proteome</keyword>
<evidence type="ECO:0000256" key="2">
    <source>
        <dbReference type="ARBA" id="ARBA00022723"/>
    </source>
</evidence>
<gene>
    <name evidence="7" type="ORF">BGHDH14_bgh03087</name>
</gene>
<dbReference type="GO" id="GO:0046872">
    <property type="term" value="F:metal ion binding"/>
    <property type="evidence" value="ECO:0007669"/>
    <property type="project" value="UniProtKB-KW"/>
</dbReference>
<dbReference type="PANTHER" id="PTHR11474">
    <property type="entry name" value="TYROSINASE FAMILY MEMBER"/>
    <property type="match status" value="1"/>
</dbReference>
<dbReference type="PROSITE" id="PS00498">
    <property type="entry name" value="TYROSINASE_2"/>
    <property type="match status" value="1"/>
</dbReference>
<feature type="domain" description="Tyrosinase copper-binding" evidence="6">
    <location>
        <begin position="336"/>
        <end position="347"/>
    </location>
</feature>
<dbReference type="InterPro" id="IPR041640">
    <property type="entry name" value="Tyrosinase_C"/>
</dbReference>
<evidence type="ECO:0000313" key="7">
    <source>
        <dbReference type="EMBL" id="CCU76074.1"/>
    </source>
</evidence>
<keyword evidence="4" id="KW-0503">Monooxygenase</keyword>
<dbReference type="EMBL" id="CAUH01002110">
    <property type="protein sequence ID" value="CCU76074.1"/>
    <property type="molecule type" value="Genomic_DNA"/>
</dbReference>
<dbReference type="HOGENOM" id="CLU_013691_3_0_1"/>
<accession>N1J8Z1</accession>
<dbReference type="Pfam" id="PF18132">
    <property type="entry name" value="Tyrosinase_C"/>
    <property type="match status" value="1"/>
</dbReference>
<dbReference type="eggNOG" id="ENOG502R1BY">
    <property type="taxonomic scope" value="Eukaryota"/>
</dbReference>
<dbReference type="InterPro" id="IPR050316">
    <property type="entry name" value="Tyrosinase/Hemocyanin"/>
</dbReference>
<evidence type="ECO:0000256" key="4">
    <source>
        <dbReference type="ARBA" id="ARBA00023033"/>
    </source>
</evidence>
<feature type="chain" id="PRO_5004106684" evidence="5">
    <location>
        <begin position="19"/>
        <end position="617"/>
    </location>
</feature>
<dbReference type="PRINTS" id="PR00092">
    <property type="entry name" value="TYROSINASE"/>
</dbReference>
<dbReference type="PANTHER" id="PTHR11474:SF32">
    <property type="entry name" value="TYROSINASE"/>
    <property type="match status" value="1"/>
</dbReference>
<proteinExistence type="predicted"/>
<organism evidence="7 8">
    <name type="scientific">Blumeria graminis f. sp. hordei (strain DH14)</name>
    <name type="common">Barley powdery mildew</name>
    <name type="synonym">Oidium monilioides f. sp. hordei</name>
    <dbReference type="NCBI Taxonomy" id="546991"/>
    <lineage>
        <taxon>Eukaryota</taxon>
        <taxon>Fungi</taxon>
        <taxon>Dikarya</taxon>
        <taxon>Ascomycota</taxon>
        <taxon>Pezizomycotina</taxon>
        <taxon>Leotiomycetes</taxon>
        <taxon>Erysiphales</taxon>
        <taxon>Erysiphaceae</taxon>
        <taxon>Blumeria</taxon>
        <taxon>Blumeria hordei</taxon>
    </lineage>
</organism>